<dbReference type="Proteomes" id="UP000183995">
    <property type="component" value="Unassembled WGS sequence"/>
</dbReference>
<dbReference type="Gene3D" id="2.30.42.10">
    <property type="match status" value="1"/>
</dbReference>
<evidence type="ECO:0000256" key="1">
    <source>
        <dbReference type="ARBA" id="ARBA00022670"/>
    </source>
</evidence>
<dbReference type="GO" id="GO:0004252">
    <property type="term" value="F:serine-type endopeptidase activity"/>
    <property type="evidence" value="ECO:0007669"/>
    <property type="project" value="InterPro"/>
</dbReference>
<dbReference type="SMART" id="SM00228">
    <property type="entry name" value="PDZ"/>
    <property type="match status" value="1"/>
</dbReference>
<dbReference type="PANTHER" id="PTHR43343:SF3">
    <property type="entry name" value="PROTEASE DO-LIKE 8, CHLOROPLASTIC"/>
    <property type="match status" value="1"/>
</dbReference>
<evidence type="ECO:0000256" key="3">
    <source>
        <dbReference type="SAM" id="Phobius"/>
    </source>
</evidence>
<dbReference type="SUPFAM" id="SSF50156">
    <property type="entry name" value="PDZ domain-like"/>
    <property type="match status" value="1"/>
</dbReference>
<dbReference type="InterPro" id="IPR051201">
    <property type="entry name" value="Chloro_Bact_Ser_Proteases"/>
</dbReference>
<proteinExistence type="predicted"/>
<evidence type="ECO:0000256" key="2">
    <source>
        <dbReference type="ARBA" id="ARBA00022801"/>
    </source>
</evidence>
<keyword evidence="6" id="KW-1185">Reference proteome</keyword>
<evidence type="ECO:0000313" key="5">
    <source>
        <dbReference type="EMBL" id="SHH63170.1"/>
    </source>
</evidence>
<keyword evidence="3" id="KW-1133">Transmembrane helix</keyword>
<dbReference type="InterPro" id="IPR009003">
    <property type="entry name" value="Peptidase_S1_PA"/>
</dbReference>
<name>A0A1M5UJS3_9FIRM</name>
<sequence>MDGNNRRFFRHKAVKAAAITISSLLLLAIISLASIGAYTLVTGSEDRQTVSSSSAAADTVAAVSGTTPAVSSGAAKLTTTSTVSGTALDSEQVYNQVKDSIVTVENYTAQSVQPYGEGSGIIMSADGYIITNEHVIDGASSIQVVTTDGKKYDAKLVGSDLRTDLAVLKVDATGLQAAAFGDSDTINVAEPVLAIGNPGGIEFSGSVTEGIVSALDRDVTTQSGYTEQCIQTDAAINPGNSGGALVNMQGQVIGITSSKIVAQGFEGMGFAIPINTAQPVVNDIIENGYVTGRVKLGISVSEFSADRASALGYPAGLLVQAVDSSSDAAAQGLQTNDIITKVNDTAVTTYDQFYEAESQFKAGDTITLTVFRYTTGKTMEVSVKLLEDKGTAAQTSQSSTQQYAQSPFGFGYSQ</sequence>
<keyword evidence="3" id="KW-0472">Membrane</keyword>
<feature type="transmembrane region" description="Helical" evidence="3">
    <location>
        <begin position="16"/>
        <end position="41"/>
    </location>
</feature>
<dbReference type="AlphaFoldDB" id="A0A1M5UJS3"/>
<dbReference type="SUPFAM" id="SSF50494">
    <property type="entry name" value="Trypsin-like serine proteases"/>
    <property type="match status" value="1"/>
</dbReference>
<gene>
    <name evidence="5" type="ORF">SAMN02745823_00554</name>
</gene>
<evidence type="ECO:0000259" key="4">
    <source>
        <dbReference type="PROSITE" id="PS50106"/>
    </source>
</evidence>
<feature type="domain" description="PDZ" evidence="4">
    <location>
        <begin position="292"/>
        <end position="374"/>
    </location>
</feature>
<dbReference type="PROSITE" id="PS50106">
    <property type="entry name" value="PDZ"/>
    <property type="match status" value="1"/>
</dbReference>
<dbReference type="EMBL" id="FQXV01000001">
    <property type="protein sequence ID" value="SHH63170.1"/>
    <property type="molecule type" value="Genomic_DNA"/>
</dbReference>
<protein>
    <submittedName>
        <fullName evidence="5">Serine protease Do</fullName>
    </submittedName>
</protein>
<dbReference type="PANTHER" id="PTHR43343">
    <property type="entry name" value="PEPTIDASE S12"/>
    <property type="match status" value="1"/>
</dbReference>
<dbReference type="PRINTS" id="PR00834">
    <property type="entry name" value="PROTEASES2C"/>
</dbReference>
<organism evidence="5 6">
    <name type="scientific">Sporobacter termitidis DSM 10068</name>
    <dbReference type="NCBI Taxonomy" id="1123282"/>
    <lineage>
        <taxon>Bacteria</taxon>
        <taxon>Bacillati</taxon>
        <taxon>Bacillota</taxon>
        <taxon>Clostridia</taxon>
        <taxon>Eubacteriales</taxon>
        <taxon>Oscillospiraceae</taxon>
        <taxon>Sporobacter</taxon>
    </lineage>
</organism>
<dbReference type="InterPro" id="IPR001478">
    <property type="entry name" value="PDZ"/>
</dbReference>
<dbReference type="RefSeq" id="WP_242941142.1">
    <property type="nucleotide sequence ID" value="NZ_FQXV01000001.1"/>
</dbReference>
<accession>A0A1M5UJS3</accession>
<dbReference type="Pfam" id="PF13180">
    <property type="entry name" value="PDZ_2"/>
    <property type="match status" value="1"/>
</dbReference>
<dbReference type="InterPro" id="IPR001940">
    <property type="entry name" value="Peptidase_S1C"/>
</dbReference>
<dbReference type="Pfam" id="PF13365">
    <property type="entry name" value="Trypsin_2"/>
    <property type="match status" value="1"/>
</dbReference>
<reference evidence="5 6" key="1">
    <citation type="submission" date="2016-11" db="EMBL/GenBank/DDBJ databases">
        <authorList>
            <person name="Jaros S."/>
            <person name="Januszkiewicz K."/>
            <person name="Wedrychowicz H."/>
        </authorList>
    </citation>
    <scope>NUCLEOTIDE SEQUENCE [LARGE SCALE GENOMIC DNA]</scope>
    <source>
        <strain evidence="5 6">DSM 10068</strain>
    </source>
</reference>
<dbReference type="CDD" id="cd06779">
    <property type="entry name" value="cpPDZ_Deg_HtrA-like"/>
    <property type="match status" value="1"/>
</dbReference>
<dbReference type="GO" id="GO:0006508">
    <property type="term" value="P:proteolysis"/>
    <property type="evidence" value="ECO:0007669"/>
    <property type="project" value="UniProtKB-KW"/>
</dbReference>
<dbReference type="STRING" id="1123282.SAMN02745823_00554"/>
<dbReference type="InterPro" id="IPR036034">
    <property type="entry name" value="PDZ_sf"/>
</dbReference>
<evidence type="ECO:0000313" key="6">
    <source>
        <dbReference type="Proteomes" id="UP000183995"/>
    </source>
</evidence>
<keyword evidence="1 5" id="KW-0645">Protease</keyword>
<keyword evidence="3" id="KW-0812">Transmembrane</keyword>
<keyword evidence="2" id="KW-0378">Hydrolase</keyword>
<dbReference type="Gene3D" id="2.40.10.120">
    <property type="match status" value="1"/>
</dbReference>